<evidence type="ECO:0000256" key="1">
    <source>
        <dbReference type="ARBA" id="ARBA00004906"/>
    </source>
</evidence>
<keyword evidence="4" id="KW-1185">Reference proteome</keyword>
<gene>
    <name evidence="3" type="ORF">MAR_008222</name>
</gene>
<comment type="pathway">
    <text evidence="1">Protein modification; protein ubiquitination.</text>
</comment>
<dbReference type="Proteomes" id="UP001164746">
    <property type="component" value="Chromosome 4"/>
</dbReference>
<reference evidence="3" key="1">
    <citation type="submission" date="2022-11" db="EMBL/GenBank/DDBJ databases">
        <title>Centuries of genome instability and evolution in soft-shell clam transmissible cancer (bioRxiv).</title>
        <authorList>
            <person name="Hart S.F.M."/>
            <person name="Yonemitsu M.A."/>
            <person name="Giersch R.M."/>
            <person name="Beal B.F."/>
            <person name="Arriagada G."/>
            <person name="Davis B.W."/>
            <person name="Ostrander E.A."/>
            <person name="Goff S.P."/>
            <person name="Metzger M.J."/>
        </authorList>
    </citation>
    <scope>NUCLEOTIDE SEQUENCE</scope>
    <source>
        <strain evidence="3">MELC-2E11</strain>
        <tissue evidence="3">Siphon/mantle</tissue>
    </source>
</reference>
<dbReference type="PANTHER" id="PTHR10706:SF130">
    <property type="entry name" value="F-BOX ONLY PROTEIN 31"/>
    <property type="match status" value="1"/>
</dbReference>
<proteinExistence type="predicted"/>
<keyword evidence="2" id="KW-0833">Ubl conjugation pathway</keyword>
<dbReference type="InterPro" id="IPR045048">
    <property type="entry name" value="FBXO31/39"/>
</dbReference>
<protein>
    <submittedName>
        <fullName evidence="3">FBX31-like protein</fullName>
    </submittedName>
</protein>
<evidence type="ECO:0000313" key="4">
    <source>
        <dbReference type="Proteomes" id="UP001164746"/>
    </source>
</evidence>
<accession>A0ABY7DXQ2</accession>
<dbReference type="EMBL" id="CP111015">
    <property type="protein sequence ID" value="WAR01664.1"/>
    <property type="molecule type" value="Genomic_DNA"/>
</dbReference>
<name>A0ABY7DXQ2_MYAAR</name>
<evidence type="ECO:0000313" key="3">
    <source>
        <dbReference type="EMBL" id="WAR01664.1"/>
    </source>
</evidence>
<organism evidence="3 4">
    <name type="scientific">Mya arenaria</name>
    <name type="common">Soft-shell clam</name>
    <dbReference type="NCBI Taxonomy" id="6604"/>
    <lineage>
        <taxon>Eukaryota</taxon>
        <taxon>Metazoa</taxon>
        <taxon>Spiralia</taxon>
        <taxon>Lophotrochozoa</taxon>
        <taxon>Mollusca</taxon>
        <taxon>Bivalvia</taxon>
        <taxon>Autobranchia</taxon>
        <taxon>Heteroconchia</taxon>
        <taxon>Euheterodonta</taxon>
        <taxon>Imparidentia</taxon>
        <taxon>Neoheterodontei</taxon>
        <taxon>Myida</taxon>
        <taxon>Myoidea</taxon>
        <taxon>Myidae</taxon>
        <taxon>Mya</taxon>
    </lineage>
</organism>
<dbReference type="PANTHER" id="PTHR10706">
    <property type="entry name" value="F-BOX FAMILY PROTEIN"/>
    <property type="match status" value="1"/>
</dbReference>
<dbReference type="Pfam" id="PF12014">
    <property type="entry name" value="Cyclin_D1_bind"/>
    <property type="match status" value="1"/>
</dbReference>
<sequence>MLKAGRVHLEKFIRRYEKGRIVAYEYFGKKDIRDNLERIRLFSISFVDGNVNVTWYRRHLDVDVTCTIEKVPVKMSMGTVFMYNSVILHTQIGVRLKRSKQVFERLRMPAITGTFGSQFPIGPGLFKGMYSALLLLTYDMEKQKALASKISGDSNVPAGEVSIEVNLQKPMVLTAEQQQSHASIRALNPDDPPPILGEDCDTFRQPYHALGTVSPTGYTDPQQIPVHFMVFNEEMFGVMWIGLHHFSLYVKVKEQFETYER</sequence>
<evidence type="ECO:0000256" key="2">
    <source>
        <dbReference type="ARBA" id="ARBA00022786"/>
    </source>
</evidence>